<name>A0A109UYG6_9SACH</name>
<dbReference type="OrthoDB" id="2155291at2759"/>
<sequence>MTARNLNLSNTFWSEDYITGIDWFIHRIELDISELKRLADVYDTFHTSWSYSTKQLASVVDTLSAGTKSPSVSQNYKDSVRDAASVVYQNHLKLIGQLADKFKSCTLVQAEDPVKNVLFKYEEFYKDIKSSLKQDYNNWTKQQDVVKRVYSQIKKKANIAVAANEDTKANNSGIVTEKNADKRYPVVIGSSFVVANQNEWCEFVADLQKEVPLSKRPWPIPGLPSEYFSTDALYQTLKQLCPKLDSSLYNLEQVGQYLMDNNVLRGYNDVLHRPGSRFAGQGFYCWVVHDATQRPASANILQGIWRRVSSNSSEEDSSLKALELSQLNEQFIKNWIQCETEKLKLETAFYKSVKKYAHLCKEKLQTVKEADHKMIESFRQNWAIENPPYELDVEEELNDVFAKNHGTVGFYTPRPALQFEMYDIYGTLASQPWLFGTNLNKYPHEGDEIPIVLSKLLAKASSFEPEEIAKQWLSPLDSITVYNMKRDCLNEYLNSSEHASVMEKLLLKWQSPANIIHFLRAWLLELPDSLVPMLHYRKIKQGDQEWLPLCPPMNARCLGTIAEHFQLLDEKQLITLLIDPPAQDFPVSHHFIRSRVREPTDCLVFNNVLFHCFKDPNFPQKCRSLALPPVSPRPDRKSHSIITISDSQEFVPKPFKTSSSESSPTRSKPKNGLYILQSPSEHNSD</sequence>
<dbReference type="Proteomes" id="UP000243052">
    <property type="component" value="Chromosome iii"/>
</dbReference>
<evidence type="ECO:0000313" key="3">
    <source>
        <dbReference type="Proteomes" id="UP000243052"/>
    </source>
</evidence>
<evidence type="ECO:0000313" key="2">
    <source>
        <dbReference type="EMBL" id="AMD19854.1"/>
    </source>
</evidence>
<organism evidence="2 3">
    <name type="scientific">Eremothecium sinecaudum</name>
    <dbReference type="NCBI Taxonomy" id="45286"/>
    <lineage>
        <taxon>Eukaryota</taxon>
        <taxon>Fungi</taxon>
        <taxon>Dikarya</taxon>
        <taxon>Ascomycota</taxon>
        <taxon>Saccharomycotina</taxon>
        <taxon>Saccharomycetes</taxon>
        <taxon>Saccharomycetales</taxon>
        <taxon>Saccharomycetaceae</taxon>
        <taxon>Eremothecium</taxon>
    </lineage>
</organism>
<feature type="region of interest" description="Disordered" evidence="1">
    <location>
        <begin position="626"/>
        <end position="685"/>
    </location>
</feature>
<proteinExistence type="predicted"/>
<reference evidence="2 3" key="1">
    <citation type="submission" date="2016-01" db="EMBL/GenBank/DDBJ databases">
        <title>Genome sequence of the yeast Holleya sinecauda.</title>
        <authorList>
            <person name="Dietrich F.S."/>
        </authorList>
    </citation>
    <scope>NUCLEOTIDE SEQUENCE [LARGE SCALE GENOMIC DNA]</scope>
    <source>
        <strain evidence="2 3">ATCC 58844</strain>
    </source>
</reference>
<dbReference type="EMBL" id="CP014243">
    <property type="protein sequence ID" value="AMD19854.1"/>
    <property type="molecule type" value="Genomic_DNA"/>
</dbReference>
<accession>A0A109UYG6</accession>
<dbReference type="AlphaFoldDB" id="A0A109UYG6"/>
<protein>
    <submittedName>
        <fullName evidence="2">HCL297Wp</fullName>
    </submittedName>
</protein>
<feature type="compositionally biased region" description="Low complexity" evidence="1">
    <location>
        <begin position="652"/>
        <end position="666"/>
    </location>
</feature>
<evidence type="ECO:0000256" key="1">
    <source>
        <dbReference type="SAM" id="MobiDB-lite"/>
    </source>
</evidence>
<dbReference type="GeneID" id="28723072"/>
<dbReference type="RefSeq" id="XP_017986850.1">
    <property type="nucleotide sequence ID" value="XM_018131262.1"/>
</dbReference>
<gene>
    <name evidence="2" type="ORF">AW171_hschr31708</name>
</gene>
<keyword evidence="3" id="KW-1185">Reference proteome</keyword>